<evidence type="ECO:0000313" key="1">
    <source>
        <dbReference type="EMBL" id="GIY05099.1"/>
    </source>
</evidence>
<organism evidence="1 2">
    <name type="scientific">Caerostris extrusa</name>
    <name type="common">Bark spider</name>
    <name type="synonym">Caerostris bankana</name>
    <dbReference type="NCBI Taxonomy" id="172846"/>
    <lineage>
        <taxon>Eukaryota</taxon>
        <taxon>Metazoa</taxon>
        <taxon>Ecdysozoa</taxon>
        <taxon>Arthropoda</taxon>
        <taxon>Chelicerata</taxon>
        <taxon>Arachnida</taxon>
        <taxon>Araneae</taxon>
        <taxon>Araneomorphae</taxon>
        <taxon>Entelegynae</taxon>
        <taxon>Araneoidea</taxon>
        <taxon>Araneidae</taxon>
        <taxon>Caerostris</taxon>
    </lineage>
</organism>
<reference evidence="1 2" key="1">
    <citation type="submission" date="2021-06" db="EMBL/GenBank/DDBJ databases">
        <title>Caerostris extrusa draft genome.</title>
        <authorList>
            <person name="Kono N."/>
            <person name="Arakawa K."/>
        </authorList>
    </citation>
    <scope>NUCLEOTIDE SEQUENCE [LARGE SCALE GENOMIC DNA]</scope>
</reference>
<dbReference type="EMBL" id="BPLR01005805">
    <property type="protein sequence ID" value="GIY05099.1"/>
    <property type="molecule type" value="Genomic_DNA"/>
</dbReference>
<name>A0AAV4Q917_CAEEX</name>
<accession>A0AAV4Q917</accession>
<comment type="caution">
    <text evidence="1">The sequence shown here is derived from an EMBL/GenBank/DDBJ whole genome shotgun (WGS) entry which is preliminary data.</text>
</comment>
<sequence length="104" mass="11703">MIFHLSAEHLKVRRDCARLRHRFSGLHTKNDLSKVQNDSTHRTGCLFEFVPECGAASNYCCGAVTLAQVTVLRLYSCIVCRNKDSSISLSRSQLCLSFIAFYAN</sequence>
<protein>
    <submittedName>
        <fullName evidence="1">Uncharacterized protein</fullName>
    </submittedName>
</protein>
<evidence type="ECO:0000313" key="2">
    <source>
        <dbReference type="Proteomes" id="UP001054945"/>
    </source>
</evidence>
<gene>
    <name evidence="1" type="ORF">CEXT_85381</name>
</gene>
<dbReference type="AlphaFoldDB" id="A0AAV4Q917"/>
<dbReference type="Proteomes" id="UP001054945">
    <property type="component" value="Unassembled WGS sequence"/>
</dbReference>
<keyword evidence="2" id="KW-1185">Reference proteome</keyword>
<proteinExistence type="predicted"/>